<name>A0AAU8CMF6_9HYPH</name>
<feature type="domain" description="Zinc finger CGNR" evidence="1">
    <location>
        <begin position="152"/>
        <end position="193"/>
    </location>
</feature>
<dbReference type="Pfam" id="PF11706">
    <property type="entry name" value="zf-CGNR"/>
    <property type="match status" value="1"/>
</dbReference>
<dbReference type="RefSeq" id="WP_353644692.1">
    <property type="nucleotide sequence ID" value="NZ_CP159253.1"/>
</dbReference>
<dbReference type="InterPro" id="IPR023286">
    <property type="entry name" value="ABATE_dom_sf"/>
</dbReference>
<dbReference type="InterPro" id="IPR010852">
    <property type="entry name" value="ABATE"/>
</dbReference>
<dbReference type="PANTHER" id="PTHR35525:SF3">
    <property type="entry name" value="BLL6575 PROTEIN"/>
    <property type="match status" value="1"/>
</dbReference>
<dbReference type="InterPro" id="IPR021005">
    <property type="entry name" value="Znf_CGNR"/>
</dbReference>
<dbReference type="AlphaFoldDB" id="A0AAU8CMF6"/>
<dbReference type="Gene3D" id="1.10.3300.10">
    <property type="entry name" value="Jann2411-like domain"/>
    <property type="match status" value="1"/>
</dbReference>
<sequence>MAVTWTKHRFSGGALALDAANTVVLRGDAARTFDRFDDPAEIARFAEAATNFRGEELGGRALAVADPHEIAPTVLAIRETTDRLFRGAASEGSVATTALPDFLEACAAGLRGHASFVAAPGEPFGDPATPIALEAALAVSALSLMSQDNLRRLRICRNCGWLFLDRSRNGSRLWCDMAVCGNRQKARRHYRRRKPITEEHEYA</sequence>
<gene>
    <name evidence="2" type="ORF">ABVK50_21245</name>
</gene>
<dbReference type="EMBL" id="CP159253">
    <property type="protein sequence ID" value="XCG47767.1"/>
    <property type="molecule type" value="Genomic_DNA"/>
</dbReference>
<organism evidence="2">
    <name type="scientific">Mesorhizobium sp. WSM2240</name>
    <dbReference type="NCBI Taxonomy" id="3228851"/>
    <lineage>
        <taxon>Bacteria</taxon>
        <taxon>Pseudomonadati</taxon>
        <taxon>Pseudomonadota</taxon>
        <taxon>Alphaproteobacteria</taxon>
        <taxon>Hyphomicrobiales</taxon>
        <taxon>Phyllobacteriaceae</taxon>
        <taxon>Mesorhizobium</taxon>
    </lineage>
</organism>
<protein>
    <submittedName>
        <fullName evidence="2">CGNR zinc finger domain-containing protein</fullName>
    </submittedName>
</protein>
<dbReference type="PANTHER" id="PTHR35525">
    <property type="entry name" value="BLL6575 PROTEIN"/>
    <property type="match status" value="1"/>
</dbReference>
<proteinExistence type="predicted"/>
<dbReference type="SUPFAM" id="SSF160904">
    <property type="entry name" value="Jann2411-like"/>
    <property type="match status" value="1"/>
</dbReference>
<evidence type="ECO:0000313" key="2">
    <source>
        <dbReference type="EMBL" id="XCG47767.1"/>
    </source>
</evidence>
<accession>A0AAU8CMF6</accession>
<evidence type="ECO:0000259" key="1">
    <source>
        <dbReference type="Pfam" id="PF11706"/>
    </source>
</evidence>
<reference evidence="2" key="1">
    <citation type="submission" date="2024-06" db="EMBL/GenBank/DDBJ databases">
        <title>Mesorhizobium karijinii sp. nov., a symbiont of the iconic Swainsona formosa from arid Australia.</title>
        <authorList>
            <person name="Hill Y.J."/>
            <person name="Watkin E.L.J."/>
            <person name="O'Hara G.W."/>
            <person name="Terpolilli J."/>
            <person name="Tye M.L."/>
            <person name="Kohlmeier M.G."/>
        </authorList>
    </citation>
    <scope>NUCLEOTIDE SEQUENCE</scope>
    <source>
        <strain evidence="2">WSM2240</strain>
    </source>
</reference>